<evidence type="ECO:0000313" key="3">
    <source>
        <dbReference type="Proteomes" id="UP000228921"/>
    </source>
</evidence>
<accession>A0A2M8P336</accession>
<dbReference type="AlphaFoldDB" id="A0A2M8P336"/>
<feature type="domain" description="Nucleotidyl transferase" evidence="1">
    <location>
        <begin position="7"/>
        <end position="229"/>
    </location>
</feature>
<dbReference type="Proteomes" id="UP000228921">
    <property type="component" value="Unassembled WGS sequence"/>
</dbReference>
<reference evidence="2 3" key="1">
    <citation type="submission" date="2017-11" db="EMBL/GenBank/DDBJ databases">
        <title>Evolution of Phototrophy in the Chloroflexi Phylum Driven by Horizontal Gene Transfer.</title>
        <authorList>
            <person name="Ward L.M."/>
            <person name="Hemp J."/>
            <person name="Shih P.M."/>
            <person name="Mcglynn S.E."/>
            <person name="Fischer W."/>
        </authorList>
    </citation>
    <scope>NUCLEOTIDE SEQUENCE [LARGE SCALE GENOMIC DNA]</scope>
    <source>
        <strain evidence="2">CP2_2F</strain>
    </source>
</reference>
<dbReference type="GO" id="GO:0016740">
    <property type="term" value="F:transferase activity"/>
    <property type="evidence" value="ECO:0007669"/>
    <property type="project" value="UniProtKB-KW"/>
</dbReference>
<organism evidence="2 3">
    <name type="scientific">Candidatus Thermofonsia Clade 1 bacterium</name>
    <dbReference type="NCBI Taxonomy" id="2364210"/>
    <lineage>
        <taxon>Bacteria</taxon>
        <taxon>Bacillati</taxon>
        <taxon>Chloroflexota</taxon>
        <taxon>Candidatus Thermofontia</taxon>
        <taxon>Candidatus Thermofonsia Clade 1</taxon>
    </lineage>
</organism>
<dbReference type="PANTHER" id="PTHR22572">
    <property type="entry name" value="SUGAR-1-PHOSPHATE GUANYL TRANSFERASE"/>
    <property type="match status" value="1"/>
</dbReference>
<comment type="caution">
    <text evidence="2">The sequence shown here is derived from an EMBL/GenBank/DDBJ whole genome shotgun (WGS) entry which is preliminary data.</text>
</comment>
<evidence type="ECO:0000313" key="2">
    <source>
        <dbReference type="EMBL" id="PJF31962.1"/>
    </source>
</evidence>
<dbReference type="Gene3D" id="3.90.550.10">
    <property type="entry name" value="Spore Coat Polysaccharide Biosynthesis Protein SpsA, Chain A"/>
    <property type="match status" value="1"/>
</dbReference>
<protein>
    <submittedName>
        <fullName evidence="2">Mannose-1-phosphate guanyltransferase</fullName>
    </submittedName>
</protein>
<dbReference type="CDD" id="cd06426">
    <property type="entry name" value="NTP_transferase_like_2"/>
    <property type="match status" value="1"/>
</dbReference>
<dbReference type="SUPFAM" id="SSF53448">
    <property type="entry name" value="Nucleotide-diphospho-sugar transferases"/>
    <property type="match status" value="1"/>
</dbReference>
<dbReference type="InterPro" id="IPR050486">
    <property type="entry name" value="Mannose-1P_guanyltransferase"/>
</dbReference>
<dbReference type="Pfam" id="PF00483">
    <property type="entry name" value="NTP_transferase"/>
    <property type="match status" value="1"/>
</dbReference>
<evidence type="ECO:0000259" key="1">
    <source>
        <dbReference type="Pfam" id="PF00483"/>
    </source>
</evidence>
<proteinExistence type="predicted"/>
<dbReference type="EMBL" id="PGTK01000002">
    <property type="protein sequence ID" value="PJF31962.1"/>
    <property type="molecule type" value="Genomic_DNA"/>
</dbReference>
<sequence length="236" mass="26357">MSESVQAVLMCGGLGTRLRPWSYVIPKPMFPIGERPILELLLARLHKHAIDEIYLSLGYKAELIESYFKDGAHLGVRLRYVRESEPLGTAGALNLLRDQLRAPFLMMNGDLVTRLDFRAFYAFHLAQRAAITVGVKAYDVPIPYGVVESEADVVVALREKPTLSVNINAGIYAISPEALALMPSSGRYDATQLIQAAMDAGLRVCSYSINEYWMDIGRFEDYHKANEDASAWLDEE</sequence>
<name>A0A2M8P336_9CHLR</name>
<dbReference type="InterPro" id="IPR029044">
    <property type="entry name" value="Nucleotide-diphossugar_trans"/>
</dbReference>
<gene>
    <name evidence="2" type="ORF">CUN51_03200</name>
</gene>
<dbReference type="InterPro" id="IPR005835">
    <property type="entry name" value="NTP_transferase_dom"/>
</dbReference>
<keyword evidence="2" id="KW-0808">Transferase</keyword>